<accession>A0AAE0YUQ9</accession>
<evidence type="ECO:0000313" key="1">
    <source>
        <dbReference type="EMBL" id="KAK3757415.1"/>
    </source>
</evidence>
<keyword evidence="2" id="KW-1185">Reference proteome</keyword>
<reference evidence="1" key="1">
    <citation type="journal article" date="2023" name="G3 (Bethesda)">
        <title>A reference genome for the long-term kleptoplast-retaining sea slug Elysia crispata morphotype clarki.</title>
        <authorList>
            <person name="Eastman K.E."/>
            <person name="Pendleton A.L."/>
            <person name="Shaikh M.A."/>
            <person name="Suttiyut T."/>
            <person name="Ogas R."/>
            <person name="Tomko P."/>
            <person name="Gavelis G."/>
            <person name="Widhalm J.R."/>
            <person name="Wisecaver J.H."/>
        </authorList>
    </citation>
    <scope>NUCLEOTIDE SEQUENCE</scope>
    <source>
        <strain evidence="1">ECLA1</strain>
    </source>
</reference>
<proteinExistence type="predicted"/>
<protein>
    <submittedName>
        <fullName evidence="1">Uncharacterized protein</fullName>
    </submittedName>
</protein>
<dbReference type="EMBL" id="JAWDGP010005367">
    <property type="protein sequence ID" value="KAK3757415.1"/>
    <property type="molecule type" value="Genomic_DNA"/>
</dbReference>
<comment type="caution">
    <text evidence="1">The sequence shown here is derived from an EMBL/GenBank/DDBJ whole genome shotgun (WGS) entry which is preliminary data.</text>
</comment>
<organism evidence="1 2">
    <name type="scientific">Elysia crispata</name>
    <name type="common">lettuce slug</name>
    <dbReference type="NCBI Taxonomy" id="231223"/>
    <lineage>
        <taxon>Eukaryota</taxon>
        <taxon>Metazoa</taxon>
        <taxon>Spiralia</taxon>
        <taxon>Lophotrochozoa</taxon>
        <taxon>Mollusca</taxon>
        <taxon>Gastropoda</taxon>
        <taxon>Heterobranchia</taxon>
        <taxon>Euthyneura</taxon>
        <taxon>Panpulmonata</taxon>
        <taxon>Sacoglossa</taxon>
        <taxon>Placobranchoidea</taxon>
        <taxon>Plakobranchidae</taxon>
        <taxon>Elysia</taxon>
    </lineage>
</organism>
<dbReference type="Proteomes" id="UP001283361">
    <property type="component" value="Unassembled WGS sequence"/>
</dbReference>
<gene>
    <name evidence="1" type="ORF">RRG08_008352</name>
</gene>
<evidence type="ECO:0000313" key="2">
    <source>
        <dbReference type="Proteomes" id="UP001283361"/>
    </source>
</evidence>
<name>A0AAE0YUQ9_9GAST</name>
<dbReference type="AlphaFoldDB" id="A0AAE0YUQ9"/>
<sequence length="191" mass="21961">MVNIGTSSMAVRKGTQYNAQNLWSARIVRFSYLPSQTHSSRLSNNKARPDFETQISRLNRPRSQLPNKYKTSWLVLVKFATNNPIDKYTSSRLQFGRRVTKTIEVFSRSKADLQSKQSCPNAPKSNLDLDLARIIHRNPSRPSSTRWVQHYHIYKSVLGRNPAMIMHHGLQNQGADQTRLDLINETNLVKI</sequence>